<sequence>MHSWKLKTLKQVDIAAVTKGRKGILHHKFESKSYDCIDLILPEGTSQMCRNNVSFAVRHCQSQITEVVYVPPFVYLENNNASINLWPKGTCSFSAL</sequence>
<reference evidence="1 3" key="2">
    <citation type="journal article" date="2014" name="BMC Genomics">
        <title>An improved genome release (version Mt4.0) for the model legume Medicago truncatula.</title>
        <authorList>
            <person name="Tang H."/>
            <person name="Krishnakumar V."/>
            <person name="Bidwell S."/>
            <person name="Rosen B."/>
            <person name="Chan A."/>
            <person name="Zhou S."/>
            <person name="Gentzbittel L."/>
            <person name="Childs K.L."/>
            <person name="Yandell M."/>
            <person name="Gundlach H."/>
            <person name="Mayer K.F."/>
            <person name="Schwartz D.C."/>
            <person name="Town C.D."/>
        </authorList>
    </citation>
    <scope>GENOME REANNOTATION</scope>
    <source>
        <strain evidence="2 3">cv. Jemalong A17</strain>
    </source>
</reference>
<evidence type="ECO:0000313" key="2">
    <source>
        <dbReference type="EnsemblPlants" id="AES62077"/>
    </source>
</evidence>
<dbReference type="HOGENOM" id="CLU_2362851_0_0_1"/>
<dbReference type="EMBL" id="CM001217">
    <property type="protein sequence ID" value="AES62077.1"/>
    <property type="molecule type" value="Genomic_DNA"/>
</dbReference>
<dbReference type="EnsemblPlants" id="AES62077">
    <property type="protein sequence ID" value="AES62077"/>
    <property type="gene ID" value="MTR_1g093660"/>
</dbReference>
<gene>
    <name evidence="1" type="ordered locus">MTR_1g093660</name>
</gene>
<evidence type="ECO:0000313" key="3">
    <source>
        <dbReference type="Proteomes" id="UP000002051"/>
    </source>
</evidence>
<dbReference type="AlphaFoldDB" id="G7I496"/>
<proteinExistence type="predicted"/>
<dbReference type="PaxDb" id="3880-AES62077"/>
<evidence type="ECO:0000313" key="1">
    <source>
        <dbReference type="EMBL" id="AES62077.1"/>
    </source>
</evidence>
<dbReference type="Proteomes" id="UP000002051">
    <property type="component" value="Unassembled WGS sequence"/>
</dbReference>
<name>G7I496_MEDTR</name>
<reference evidence="2" key="3">
    <citation type="submission" date="2015-04" db="UniProtKB">
        <authorList>
            <consortium name="EnsemblPlants"/>
        </authorList>
    </citation>
    <scope>IDENTIFICATION</scope>
    <source>
        <strain evidence="2">cv. Jemalong A17</strain>
    </source>
</reference>
<organism evidence="1 3">
    <name type="scientific">Medicago truncatula</name>
    <name type="common">Barrel medic</name>
    <name type="synonym">Medicago tribuloides</name>
    <dbReference type="NCBI Taxonomy" id="3880"/>
    <lineage>
        <taxon>Eukaryota</taxon>
        <taxon>Viridiplantae</taxon>
        <taxon>Streptophyta</taxon>
        <taxon>Embryophyta</taxon>
        <taxon>Tracheophyta</taxon>
        <taxon>Spermatophyta</taxon>
        <taxon>Magnoliopsida</taxon>
        <taxon>eudicotyledons</taxon>
        <taxon>Gunneridae</taxon>
        <taxon>Pentapetalae</taxon>
        <taxon>rosids</taxon>
        <taxon>fabids</taxon>
        <taxon>Fabales</taxon>
        <taxon>Fabaceae</taxon>
        <taxon>Papilionoideae</taxon>
        <taxon>50 kb inversion clade</taxon>
        <taxon>NPAAA clade</taxon>
        <taxon>Hologalegina</taxon>
        <taxon>IRL clade</taxon>
        <taxon>Trifolieae</taxon>
        <taxon>Medicago</taxon>
    </lineage>
</organism>
<reference evidence="1 3" key="1">
    <citation type="journal article" date="2011" name="Nature">
        <title>The Medicago genome provides insight into the evolution of rhizobial symbioses.</title>
        <authorList>
            <person name="Young N.D."/>
            <person name="Debelle F."/>
            <person name="Oldroyd G.E."/>
            <person name="Geurts R."/>
            <person name="Cannon S.B."/>
            <person name="Udvardi M.K."/>
            <person name="Benedito V.A."/>
            <person name="Mayer K.F."/>
            <person name="Gouzy J."/>
            <person name="Schoof H."/>
            <person name="Van de Peer Y."/>
            <person name="Proost S."/>
            <person name="Cook D.R."/>
            <person name="Meyers B.C."/>
            <person name="Spannagl M."/>
            <person name="Cheung F."/>
            <person name="De Mita S."/>
            <person name="Krishnakumar V."/>
            <person name="Gundlach H."/>
            <person name="Zhou S."/>
            <person name="Mudge J."/>
            <person name="Bharti A.K."/>
            <person name="Murray J.D."/>
            <person name="Naoumkina M.A."/>
            <person name="Rosen B."/>
            <person name="Silverstein K.A."/>
            <person name="Tang H."/>
            <person name="Rombauts S."/>
            <person name="Zhao P.X."/>
            <person name="Zhou P."/>
            <person name="Barbe V."/>
            <person name="Bardou P."/>
            <person name="Bechner M."/>
            <person name="Bellec A."/>
            <person name="Berger A."/>
            <person name="Berges H."/>
            <person name="Bidwell S."/>
            <person name="Bisseling T."/>
            <person name="Choisne N."/>
            <person name="Couloux A."/>
            <person name="Denny R."/>
            <person name="Deshpande S."/>
            <person name="Dai X."/>
            <person name="Doyle J.J."/>
            <person name="Dudez A.M."/>
            <person name="Farmer A.D."/>
            <person name="Fouteau S."/>
            <person name="Franken C."/>
            <person name="Gibelin C."/>
            <person name="Gish J."/>
            <person name="Goldstein S."/>
            <person name="Gonzalez A.J."/>
            <person name="Green P.J."/>
            <person name="Hallab A."/>
            <person name="Hartog M."/>
            <person name="Hua A."/>
            <person name="Humphray S.J."/>
            <person name="Jeong D.H."/>
            <person name="Jing Y."/>
            <person name="Jocker A."/>
            <person name="Kenton S.M."/>
            <person name="Kim D.J."/>
            <person name="Klee K."/>
            <person name="Lai H."/>
            <person name="Lang C."/>
            <person name="Lin S."/>
            <person name="Macmil S.L."/>
            <person name="Magdelenat G."/>
            <person name="Matthews L."/>
            <person name="McCorrison J."/>
            <person name="Monaghan E.L."/>
            <person name="Mun J.H."/>
            <person name="Najar F.Z."/>
            <person name="Nicholson C."/>
            <person name="Noirot C."/>
            <person name="O'Bleness M."/>
            <person name="Paule C.R."/>
            <person name="Poulain J."/>
            <person name="Prion F."/>
            <person name="Qin B."/>
            <person name="Qu C."/>
            <person name="Retzel E.F."/>
            <person name="Riddle C."/>
            <person name="Sallet E."/>
            <person name="Samain S."/>
            <person name="Samson N."/>
            <person name="Sanders I."/>
            <person name="Saurat O."/>
            <person name="Scarpelli C."/>
            <person name="Schiex T."/>
            <person name="Segurens B."/>
            <person name="Severin A.J."/>
            <person name="Sherrier D.J."/>
            <person name="Shi R."/>
            <person name="Sims S."/>
            <person name="Singer S.R."/>
            <person name="Sinharoy S."/>
            <person name="Sterck L."/>
            <person name="Viollet A."/>
            <person name="Wang B.B."/>
            <person name="Wang K."/>
            <person name="Wang M."/>
            <person name="Wang X."/>
            <person name="Warfsmann J."/>
            <person name="Weissenbach J."/>
            <person name="White D.D."/>
            <person name="White J.D."/>
            <person name="Wiley G.B."/>
            <person name="Wincker P."/>
            <person name="Xing Y."/>
            <person name="Yang L."/>
            <person name="Yao Z."/>
            <person name="Ying F."/>
            <person name="Zhai J."/>
            <person name="Zhou L."/>
            <person name="Zuber A."/>
            <person name="Denarie J."/>
            <person name="Dixon R.A."/>
            <person name="May G.D."/>
            <person name="Schwartz D.C."/>
            <person name="Rogers J."/>
            <person name="Quetier F."/>
            <person name="Town C.D."/>
            <person name="Roe B.A."/>
        </authorList>
    </citation>
    <scope>NUCLEOTIDE SEQUENCE [LARGE SCALE GENOMIC DNA]</scope>
    <source>
        <strain evidence="1">A17</strain>
        <strain evidence="2 3">cv. Jemalong A17</strain>
    </source>
</reference>
<accession>G7I496</accession>
<keyword evidence="3" id="KW-1185">Reference proteome</keyword>
<protein>
    <submittedName>
        <fullName evidence="1 2">Uncharacterized protein</fullName>
    </submittedName>
</protein>